<protein>
    <submittedName>
        <fullName evidence="2">Uncharacterized protein</fullName>
    </submittedName>
</protein>
<dbReference type="Proteomes" id="UP001150238">
    <property type="component" value="Unassembled WGS sequence"/>
</dbReference>
<dbReference type="EMBL" id="JANVFS010000003">
    <property type="protein sequence ID" value="KAJ4494009.1"/>
    <property type="molecule type" value="Genomic_DNA"/>
</dbReference>
<accession>A0A9W9B168</accession>
<feature type="signal peptide" evidence="1">
    <location>
        <begin position="1"/>
        <end position="31"/>
    </location>
</feature>
<name>A0A9W9B168_9AGAR</name>
<proteinExistence type="predicted"/>
<reference evidence="2" key="1">
    <citation type="submission" date="2022-08" db="EMBL/GenBank/DDBJ databases">
        <authorList>
            <consortium name="DOE Joint Genome Institute"/>
            <person name="Min B."/>
            <person name="Riley R."/>
            <person name="Sierra-Patev S."/>
            <person name="Naranjo-Ortiz M."/>
            <person name="Looney B."/>
            <person name="Konkel Z."/>
            <person name="Slot J.C."/>
            <person name="Sakamoto Y."/>
            <person name="Steenwyk J.L."/>
            <person name="Rokas A."/>
            <person name="Carro J."/>
            <person name="Camarero S."/>
            <person name="Ferreira P."/>
            <person name="Molpeceres G."/>
            <person name="Ruiz-Duenas F.J."/>
            <person name="Serrano A."/>
            <person name="Henrissat B."/>
            <person name="Drula E."/>
            <person name="Hughes K.W."/>
            <person name="Mata J.L."/>
            <person name="Ishikawa N.K."/>
            <person name="Vargas-Isla R."/>
            <person name="Ushijima S."/>
            <person name="Smith C.A."/>
            <person name="Ahrendt S."/>
            <person name="Andreopoulos W."/>
            <person name="He G."/>
            <person name="Labutti K."/>
            <person name="Lipzen A."/>
            <person name="Ng V."/>
            <person name="Sandor L."/>
            <person name="Barry K."/>
            <person name="Martinez A.T."/>
            <person name="Xiao Y."/>
            <person name="Gibbons J.G."/>
            <person name="Terashima K."/>
            <person name="Hibbett D.S."/>
            <person name="Grigoriev I.V."/>
        </authorList>
    </citation>
    <scope>NUCLEOTIDE SEQUENCE</scope>
    <source>
        <strain evidence="2">Sp2 HRB7682 ss15</strain>
    </source>
</reference>
<evidence type="ECO:0000313" key="2">
    <source>
        <dbReference type="EMBL" id="KAJ4494009.1"/>
    </source>
</evidence>
<evidence type="ECO:0000313" key="3">
    <source>
        <dbReference type="Proteomes" id="UP001150238"/>
    </source>
</evidence>
<gene>
    <name evidence="2" type="ORF">C8J55DRAFT_500394</name>
</gene>
<sequence>LISLINTFILLLVSSNLLSSLICHDPRPTQATQPVFPAQTPSSLLSSLISCDLGPPEAYLPHQHLYPPPGVLQPLIQPDLS</sequence>
<feature type="non-terminal residue" evidence="2">
    <location>
        <position position="1"/>
    </location>
</feature>
<reference evidence="2" key="2">
    <citation type="journal article" date="2023" name="Proc. Natl. Acad. Sci. U.S.A.">
        <title>A global phylogenomic analysis of the shiitake genus Lentinula.</title>
        <authorList>
            <person name="Sierra-Patev S."/>
            <person name="Min B."/>
            <person name="Naranjo-Ortiz M."/>
            <person name="Looney B."/>
            <person name="Konkel Z."/>
            <person name="Slot J.C."/>
            <person name="Sakamoto Y."/>
            <person name="Steenwyk J.L."/>
            <person name="Rokas A."/>
            <person name="Carro J."/>
            <person name="Camarero S."/>
            <person name="Ferreira P."/>
            <person name="Molpeceres G."/>
            <person name="Ruiz-Duenas F.J."/>
            <person name="Serrano A."/>
            <person name="Henrissat B."/>
            <person name="Drula E."/>
            <person name="Hughes K.W."/>
            <person name="Mata J.L."/>
            <person name="Ishikawa N.K."/>
            <person name="Vargas-Isla R."/>
            <person name="Ushijima S."/>
            <person name="Smith C.A."/>
            <person name="Donoghue J."/>
            <person name="Ahrendt S."/>
            <person name="Andreopoulos W."/>
            <person name="He G."/>
            <person name="LaButti K."/>
            <person name="Lipzen A."/>
            <person name="Ng V."/>
            <person name="Riley R."/>
            <person name="Sandor L."/>
            <person name="Barry K."/>
            <person name="Martinez A.T."/>
            <person name="Xiao Y."/>
            <person name="Gibbons J.G."/>
            <person name="Terashima K."/>
            <person name="Grigoriev I.V."/>
            <person name="Hibbett D."/>
        </authorList>
    </citation>
    <scope>NUCLEOTIDE SEQUENCE</scope>
    <source>
        <strain evidence="2">Sp2 HRB7682 ss15</strain>
    </source>
</reference>
<keyword evidence="1" id="KW-0732">Signal</keyword>
<feature type="chain" id="PRO_5040980446" evidence="1">
    <location>
        <begin position="32"/>
        <end position="81"/>
    </location>
</feature>
<evidence type="ECO:0000256" key="1">
    <source>
        <dbReference type="SAM" id="SignalP"/>
    </source>
</evidence>
<comment type="caution">
    <text evidence="2">The sequence shown here is derived from an EMBL/GenBank/DDBJ whole genome shotgun (WGS) entry which is preliminary data.</text>
</comment>
<organism evidence="2 3">
    <name type="scientific">Lentinula lateritia</name>
    <dbReference type="NCBI Taxonomy" id="40482"/>
    <lineage>
        <taxon>Eukaryota</taxon>
        <taxon>Fungi</taxon>
        <taxon>Dikarya</taxon>
        <taxon>Basidiomycota</taxon>
        <taxon>Agaricomycotina</taxon>
        <taxon>Agaricomycetes</taxon>
        <taxon>Agaricomycetidae</taxon>
        <taxon>Agaricales</taxon>
        <taxon>Marasmiineae</taxon>
        <taxon>Omphalotaceae</taxon>
        <taxon>Lentinula</taxon>
    </lineage>
</organism>
<dbReference type="AlphaFoldDB" id="A0A9W9B168"/>